<protein>
    <submittedName>
        <fullName evidence="1">Uncharacterized protein</fullName>
    </submittedName>
</protein>
<gene>
    <name evidence="1" type="ORF">LAZ67_21000221</name>
</gene>
<evidence type="ECO:0000313" key="1">
    <source>
        <dbReference type="EMBL" id="UYV81951.1"/>
    </source>
</evidence>
<name>A0ABY6LLC4_9ARAC</name>
<sequence length="112" mass="11999">MFLQATPALLAAGRSVRMLLAPSSIHYIKGCPPGGGPLVPEPPPKLQVARKNGAWFALDNGSLQAVRELERQGRLSRVAAEVVSLSKVPRSLQAAMVVEDEEGRSWGSRALE</sequence>
<accession>A0ABY6LLC4</accession>
<dbReference type="Proteomes" id="UP001235939">
    <property type="component" value="Chromosome 21"/>
</dbReference>
<organism evidence="1 2">
    <name type="scientific">Cordylochernes scorpioides</name>
    <dbReference type="NCBI Taxonomy" id="51811"/>
    <lineage>
        <taxon>Eukaryota</taxon>
        <taxon>Metazoa</taxon>
        <taxon>Ecdysozoa</taxon>
        <taxon>Arthropoda</taxon>
        <taxon>Chelicerata</taxon>
        <taxon>Arachnida</taxon>
        <taxon>Pseudoscorpiones</taxon>
        <taxon>Cheliferoidea</taxon>
        <taxon>Chernetidae</taxon>
        <taxon>Cordylochernes</taxon>
    </lineage>
</organism>
<reference evidence="1 2" key="1">
    <citation type="submission" date="2022-01" db="EMBL/GenBank/DDBJ databases">
        <title>A chromosomal length assembly of Cordylochernes scorpioides.</title>
        <authorList>
            <person name="Zeh D."/>
            <person name="Zeh J."/>
        </authorList>
    </citation>
    <scope>NUCLEOTIDE SEQUENCE [LARGE SCALE GENOMIC DNA]</scope>
    <source>
        <strain evidence="1">IN4F17</strain>
        <tissue evidence="1">Whole Body</tissue>
    </source>
</reference>
<dbReference type="EMBL" id="CP092883">
    <property type="protein sequence ID" value="UYV81951.1"/>
    <property type="molecule type" value="Genomic_DNA"/>
</dbReference>
<keyword evidence="2" id="KW-1185">Reference proteome</keyword>
<proteinExistence type="predicted"/>
<evidence type="ECO:0000313" key="2">
    <source>
        <dbReference type="Proteomes" id="UP001235939"/>
    </source>
</evidence>